<proteinExistence type="predicted"/>
<dbReference type="STRING" id="286727.SAMN02982917_2337"/>
<dbReference type="AlphaFoldDB" id="A0A1X7F8R1"/>
<gene>
    <name evidence="2" type="ORF">SAMN02982917_2337</name>
</gene>
<feature type="compositionally biased region" description="Basic and acidic residues" evidence="1">
    <location>
        <begin position="220"/>
        <end position="232"/>
    </location>
</feature>
<feature type="compositionally biased region" description="Acidic residues" evidence="1">
    <location>
        <begin position="173"/>
        <end position="184"/>
    </location>
</feature>
<dbReference type="EMBL" id="FXAK01000005">
    <property type="protein sequence ID" value="SMF47661.1"/>
    <property type="molecule type" value="Genomic_DNA"/>
</dbReference>
<feature type="compositionally biased region" description="Basic and acidic residues" evidence="1">
    <location>
        <begin position="12"/>
        <end position="22"/>
    </location>
</feature>
<dbReference type="RefSeq" id="WP_085085441.1">
    <property type="nucleotide sequence ID" value="NZ_FXAK01000005.1"/>
</dbReference>
<sequence>MARGRRSSGKASKAEQLRERAKGLQSHQFFDFLDEVSTKRQDLADANTEHASAWKKADALGIHPRAAKQIARLDKMDAVKRADELRSFDQMRRWMAERWGGQPDIFEQDATPLEEAIERTSSTGDEPQALGDVVRQMVEDAGEDAGPKPLYDVASPPDLPGQQAEASGAPEADWGDDGAEEVNPELDNAGYTFANGRTAGRQGHGAEMNPHPVTSPSHAIWERGRVQGAKDGDGDDDLLEAVSDDPPAEEEPKTRGRRRSRGTDAASAAAVH</sequence>
<feature type="compositionally biased region" description="Acidic residues" evidence="1">
    <location>
        <begin position="233"/>
        <end position="249"/>
    </location>
</feature>
<dbReference type="Proteomes" id="UP000192936">
    <property type="component" value="Unassembled WGS sequence"/>
</dbReference>
<protein>
    <submittedName>
        <fullName evidence="2">Uncharacterized protein</fullName>
    </submittedName>
</protein>
<organism evidence="2 3">
    <name type="scientific">Azospirillum oryzae</name>
    <dbReference type="NCBI Taxonomy" id="286727"/>
    <lineage>
        <taxon>Bacteria</taxon>
        <taxon>Pseudomonadati</taxon>
        <taxon>Pseudomonadota</taxon>
        <taxon>Alphaproteobacteria</taxon>
        <taxon>Rhodospirillales</taxon>
        <taxon>Azospirillaceae</taxon>
        <taxon>Azospirillum</taxon>
    </lineage>
</organism>
<feature type="region of interest" description="Disordered" evidence="1">
    <location>
        <begin position="1"/>
        <end position="22"/>
    </location>
</feature>
<accession>A0A1X7F8R1</accession>
<evidence type="ECO:0000313" key="3">
    <source>
        <dbReference type="Proteomes" id="UP000192936"/>
    </source>
</evidence>
<evidence type="ECO:0000256" key="1">
    <source>
        <dbReference type="SAM" id="MobiDB-lite"/>
    </source>
</evidence>
<name>A0A1X7F8R1_9PROT</name>
<feature type="region of interest" description="Disordered" evidence="1">
    <location>
        <begin position="115"/>
        <end position="272"/>
    </location>
</feature>
<reference evidence="2 3" key="1">
    <citation type="submission" date="2017-04" db="EMBL/GenBank/DDBJ databases">
        <authorList>
            <person name="Afonso C.L."/>
            <person name="Miller P.J."/>
            <person name="Scott M.A."/>
            <person name="Spackman E."/>
            <person name="Goraichik I."/>
            <person name="Dimitrov K.M."/>
            <person name="Suarez D.L."/>
            <person name="Swayne D.E."/>
        </authorList>
    </citation>
    <scope>NUCLEOTIDE SEQUENCE [LARGE SCALE GENOMIC DNA]</scope>
    <source>
        <strain evidence="2 3">A2P</strain>
    </source>
</reference>
<dbReference type="OrthoDB" id="7304401at2"/>
<evidence type="ECO:0000313" key="2">
    <source>
        <dbReference type="EMBL" id="SMF47661.1"/>
    </source>
</evidence>